<feature type="transmembrane region" description="Helical" evidence="6">
    <location>
        <begin position="47"/>
        <end position="65"/>
    </location>
</feature>
<reference evidence="8 9" key="1">
    <citation type="submission" date="2021-01" db="EMBL/GenBank/DDBJ databases">
        <title>Whole genome shotgun sequence of Planotetraspora mira NBRC 15435.</title>
        <authorList>
            <person name="Komaki H."/>
            <person name="Tamura T."/>
        </authorList>
    </citation>
    <scope>NUCLEOTIDE SEQUENCE [LARGE SCALE GENOMIC DNA]</scope>
    <source>
        <strain evidence="8 9">NBRC 15435</strain>
    </source>
</reference>
<feature type="transmembrane region" description="Helical" evidence="6">
    <location>
        <begin position="77"/>
        <end position="99"/>
    </location>
</feature>
<feature type="domain" description="EamA" evidence="7">
    <location>
        <begin position="161"/>
        <end position="294"/>
    </location>
</feature>
<keyword evidence="4 6" id="KW-1133">Transmembrane helix</keyword>
<evidence type="ECO:0000256" key="1">
    <source>
        <dbReference type="ARBA" id="ARBA00004141"/>
    </source>
</evidence>
<keyword evidence="5 6" id="KW-0472">Membrane</keyword>
<comment type="caution">
    <text evidence="8">The sequence shown here is derived from an EMBL/GenBank/DDBJ whole genome shotgun (WGS) entry which is preliminary data.</text>
</comment>
<dbReference type="GO" id="GO:0016020">
    <property type="term" value="C:membrane"/>
    <property type="evidence" value="ECO:0007669"/>
    <property type="project" value="UniProtKB-SubCell"/>
</dbReference>
<evidence type="ECO:0000256" key="5">
    <source>
        <dbReference type="ARBA" id="ARBA00023136"/>
    </source>
</evidence>
<accession>A0A8J3TPJ3</accession>
<dbReference type="PANTHER" id="PTHR32322">
    <property type="entry name" value="INNER MEMBRANE TRANSPORTER"/>
    <property type="match status" value="1"/>
</dbReference>
<protein>
    <submittedName>
        <fullName evidence="8">Membrane protein</fullName>
    </submittedName>
</protein>
<feature type="transmembrane region" description="Helical" evidence="6">
    <location>
        <begin position="255"/>
        <end position="276"/>
    </location>
</feature>
<feature type="transmembrane region" description="Helical" evidence="6">
    <location>
        <begin position="137"/>
        <end position="156"/>
    </location>
</feature>
<dbReference type="SUPFAM" id="SSF103481">
    <property type="entry name" value="Multidrug resistance efflux transporter EmrE"/>
    <property type="match status" value="1"/>
</dbReference>
<dbReference type="InterPro" id="IPR000620">
    <property type="entry name" value="EamA_dom"/>
</dbReference>
<dbReference type="AlphaFoldDB" id="A0A8J3TPJ3"/>
<name>A0A8J3TPJ3_9ACTN</name>
<evidence type="ECO:0000313" key="8">
    <source>
        <dbReference type="EMBL" id="GII29771.1"/>
    </source>
</evidence>
<dbReference type="InterPro" id="IPR037185">
    <property type="entry name" value="EmrE-like"/>
</dbReference>
<sequence>MTSLSETVPRPVTLPAAAGAAGAMFMVGTLAAVSGLIGGYPLYGGQALRYALAAVILLAVARIRGPVRQARLGPPAWGLLCGLSLTGLVIFNVCVIEAARASSPALPGTVLATVPLALAVLGPLARGSGPSLPSPKVIAAALVVVAGALLATGFGSGNLPGLMWSLGALACEVCFSLLALPLLPSLGPIRVSAYATALAVPFLLVIGFVMDGQAMFRMPTVPEALGLGYLSLIVTTVAFFLWYDSLPRLGADRAGLFAGMIPVGAISTSVVLGLGLPSAADLAGAAVVIAGISLGLRTTGSYARRGSRAERSRAARTPARP</sequence>
<proteinExistence type="inferred from homology"/>
<comment type="subcellular location">
    <subcellularLocation>
        <location evidence="1">Membrane</location>
        <topology evidence="1">Multi-pass membrane protein</topology>
    </subcellularLocation>
</comment>
<evidence type="ECO:0000259" key="7">
    <source>
        <dbReference type="Pfam" id="PF00892"/>
    </source>
</evidence>
<dbReference type="InterPro" id="IPR050638">
    <property type="entry name" value="AA-Vitamin_Transporters"/>
</dbReference>
<organism evidence="8 9">
    <name type="scientific">Planotetraspora mira</name>
    <dbReference type="NCBI Taxonomy" id="58121"/>
    <lineage>
        <taxon>Bacteria</taxon>
        <taxon>Bacillati</taxon>
        <taxon>Actinomycetota</taxon>
        <taxon>Actinomycetes</taxon>
        <taxon>Streptosporangiales</taxon>
        <taxon>Streptosporangiaceae</taxon>
        <taxon>Planotetraspora</taxon>
    </lineage>
</organism>
<dbReference type="Pfam" id="PF00892">
    <property type="entry name" value="EamA"/>
    <property type="match status" value="1"/>
</dbReference>
<dbReference type="Proteomes" id="UP000650628">
    <property type="component" value="Unassembled WGS sequence"/>
</dbReference>
<evidence type="ECO:0000256" key="4">
    <source>
        <dbReference type="ARBA" id="ARBA00022989"/>
    </source>
</evidence>
<evidence type="ECO:0000256" key="6">
    <source>
        <dbReference type="SAM" id="Phobius"/>
    </source>
</evidence>
<keyword evidence="9" id="KW-1185">Reference proteome</keyword>
<feature type="transmembrane region" description="Helical" evidence="6">
    <location>
        <begin position="282"/>
        <end position="303"/>
    </location>
</feature>
<keyword evidence="3 6" id="KW-0812">Transmembrane</keyword>
<evidence type="ECO:0000256" key="3">
    <source>
        <dbReference type="ARBA" id="ARBA00022692"/>
    </source>
</evidence>
<feature type="transmembrane region" description="Helical" evidence="6">
    <location>
        <begin position="162"/>
        <end position="184"/>
    </location>
</feature>
<comment type="similarity">
    <text evidence="2">Belongs to the EamA transporter family.</text>
</comment>
<evidence type="ECO:0000313" key="9">
    <source>
        <dbReference type="Proteomes" id="UP000650628"/>
    </source>
</evidence>
<dbReference type="RefSeq" id="WP_239113939.1">
    <property type="nucleotide sequence ID" value="NZ_BOOO01000016.1"/>
</dbReference>
<dbReference type="EMBL" id="BOOO01000016">
    <property type="protein sequence ID" value="GII29771.1"/>
    <property type="molecule type" value="Genomic_DNA"/>
</dbReference>
<feature type="transmembrane region" description="Helical" evidence="6">
    <location>
        <begin position="105"/>
        <end position="125"/>
    </location>
</feature>
<evidence type="ECO:0000256" key="2">
    <source>
        <dbReference type="ARBA" id="ARBA00007362"/>
    </source>
</evidence>
<feature type="transmembrane region" description="Helical" evidence="6">
    <location>
        <begin position="191"/>
        <end position="210"/>
    </location>
</feature>
<gene>
    <name evidence="8" type="ORF">Pmi06nite_32130</name>
</gene>
<feature type="transmembrane region" description="Helical" evidence="6">
    <location>
        <begin position="225"/>
        <end position="243"/>
    </location>
</feature>
<dbReference type="PANTHER" id="PTHR32322:SF2">
    <property type="entry name" value="EAMA DOMAIN-CONTAINING PROTEIN"/>
    <property type="match status" value="1"/>
</dbReference>
<feature type="transmembrane region" description="Helical" evidence="6">
    <location>
        <begin position="12"/>
        <end position="41"/>
    </location>
</feature>